<keyword evidence="3" id="KW-1185">Reference proteome</keyword>
<dbReference type="SUPFAM" id="SSF56281">
    <property type="entry name" value="Metallo-hydrolase/oxidoreductase"/>
    <property type="match status" value="1"/>
</dbReference>
<dbReference type="Gene3D" id="3.60.15.10">
    <property type="entry name" value="Ribonuclease Z/Hydroxyacylglutathione hydrolase-like"/>
    <property type="match status" value="1"/>
</dbReference>
<feature type="domain" description="Metallo-beta-lactamase" evidence="1">
    <location>
        <begin position="6"/>
        <end position="205"/>
    </location>
</feature>
<protein>
    <submittedName>
        <fullName evidence="2">MBL fold metallo-hydrolase</fullName>
    </submittedName>
</protein>
<sequence>MGVAGSIACYVFDTGDGLALVDTGPSTTLPALERGLKRLGRDLSEVRHILLTHIHFDHAGAAGHLAQRLPDAKVYVHERGAGHLSRPERLLASATQIYGDQMETLWGDMLPVPEERLVILRGGETLEFSGLPQGVKVHYTPGHAVHHLAYHAEDDLYVGDVGGIRIAIAQTPRPPTPPPDIDLEAWAASVALLRELPARRIHLTHFGSYVHTAAHWDGLLASIHTDAARVGQRLAAGEDLESITRAFTAELHTDLSAEIPGLTEKFILVCPPWMGVQGLARYFQKRAKRPMEDQA</sequence>
<dbReference type="Pfam" id="PF00753">
    <property type="entry name" value="Lactamase_B"/>
    <property type="match status" value="1"/>
</dbReference>
<dbReference type="CDD" id="cd07726">
    <property type="entry name" value="ST1585-like_MBL-fold"/>
    <property type="match status" value="1"/>
</dbReference>
<reference evidence="2 3" key="1">
    <citation type="submission" date="2018-11" db="EMBL/GenBank/DDBJ databases">
        <title>Deinococcus shelandsis sp. nov., isolated from South Shetland Islands soil of Antarctica.</title>
        <authorList>
            <person name="Tian J."/>
        </authorList>
    </citation>
    <scope>NUCLEOTIDE SEQUENCE [LARGE SCALE GENOMIC DNA]</scope>
    <source>
        <strain evidence="2 3">S14-83T</strain>
    </source>
</reference>
<dbReference type="PANTHER" id="PTHR42951:SF22">
    <property type="entry name" value="METALLO BETA-LACTAMASE SUPERFAMILY LIPOPROTEIN"/>
    <property type="match status" value="1"/>
</dbReference>
<evidence type="ECO:0000313" key="2">
    <source>
        <dbReference type="EMBL" id="AZI43845.1"/>
    </source>
</evidence>
<evidence type="ECO:0000313" key="3">
    <source>
        <dbReference type="Proteomes" id="UP000276417"/>
    </source>
</evidence>
<keyword evidence="2" id="KW-0378">Hydrolase</keyword>
<dbReference type="PANTHER" id="PTHR42951">
    <property type="entry name" value="METALLO-BETA-LACTAMASE DOMAIN-CONTAINING"/>
    <property type="match status" value="1"/>
</dbReference>
<gene>
    <name evidence="2" type="ORF">EHF33_07185</name>
</gene>
<organism evidence="2 3">
    <name type="scientific">Deinococcus psychrotolerans</name>
    <dbReference type="NCBI Taxonomy" id="2489213"/>
    <lineage>
        <taxon>Bacteria</taxon>
        <taxon>Thermotogati</taxon>
        <taxon>Deinococcota</taxon>
        <taxon>Deinococci</taxon>
        <taxon>Deinococcales</taxon>
        <taxon>Deinococcaceae</taxon>
        <taxon>Deinococcus</taxon>
    </lineage>
</organism>
<dbReference type="Proteomes" id="UP000276417">
    <property type="component" value="Chromosome 1"/>
</dbReference>
<dbReference type="InterPro" id="IPR036866">
    <property type="entry name" value="RibonucZ/Hydroxyglut_hydro"/>
</dbReference>
<dbReference type="EMBL" id="CP034183">
    <property type="protein sequence ID" value="AZI43845.1"/>
    <property type="molecule type" value="Genomic_DNA"/>
</dbReference>
<name>A0A3G8YFW9_9DEIO</name>
<accession>A0A3G8YFW9</accession>
<dbReference type="InterPro" id="IPR001279">
    <property type="entry name" value="Metallo-B-lactamas"/>
</dbReference>
<proteinExistence type="predicted"/>
<dbReference type="InterPro" id="IPR050855">
    <property type="entry name" value="NDM-1-like"/>
</dbReference>
<dbReference type="OrthoDB" id="333278at2"/>
<evidence type="ECO:0000259" key="1">
    <source>
        <dbReference type="SMART" id="SM00849"/>
    </source>
</evidence>
<dbReference type="SMART" id="SM00849">
    <property type="entry name" value="Lactamase_B"/>
    <property type="match status" value="1"/>
</dbReference>
<dbReference type="InterPro" id="IPR037482">
    <property type="entry name" value="ST1585_MBL-fold"/>
</dbReference>
<dbReference type="GO" id="GO:0016787">
    <property type="term" value="F:hydrolase activity"/>
    <property type="evidence" value="ECO:0007669"/>
    <property type="project" value="UniProtKB-KW"/>
</dbReference>
<dbReference type="AlphaFoldDB" id="A0A3G8YFW9"/>
<dbReference type="KEGG" id="dph:EHF33_07185"/>